<keyword evidence="3 5" id="KW-1133">Transmembrane helix</keyword>
<gene>
    <name evidence="7" type="ORF">BJ975_002710</name>
</gene>
<sequence>MTRRPSPWLMLVAAMIAQVTATAVVSTPLLLIPHLHLDEGVPLVATGALAAAPTVGTLLTLVAWGAIVDRVGERIALTSGLALLVVGSAVAWSGARADDVVVLALGFGLCGVAAGSSNSASGRLVVGWFPAHRRGLAMGIRQTGLPLGVGVAALVVPAGVQSWGVAPIVLGCLVVSAVATVFIALTVVDPPALATEGTDPRANPYRGDRRLVRIHGASALLVIPQYAVWTFMLLWLIDQHGWSPAAAGALYAVSQVLGAGGRIAAGWWSDRVGDRLGPMRQVAVAATVSMLALAVLEGSPVAITLMVAAMVITVVDNGLAFTAVAEIAGPRWSGRAFGIQNTGQYLTAAAVPPVVGAIVELAGYGWAFAAVAVFPLAAIACVPVATRR</sequence>
<keyword evidence="4 5" id="KW-0472">Membrane</keyword>
<dbReference type="Gene3D" id="1.20.1250.20">
    <property type="entry name" value="MFS general substrate transporter like domains"/>
    <property type="match status" value="2"/>
</dbReference>
<dbReference type="InterPro" id="IPR052952">
    <property type="entry name" value="MFS-Transporter"/>
</dbReference>
<dbReference type="RefSeq" id="WP_218845939.1">
    <property type="nucleotide sequence ID" value="NZ_BAAAMP010000002.1"/>
</dbReference>
<evidence type="ECO:0000256" key="3">
    <source>
        <dbReference type="ARBA" id="ARBA00022989"/>
    </source>
</evidence>
<dbReference type="InterPro" id="IPR020846">
    <property type="entry name" value="MFS_dom"/>
</dbReference>
<evidence type="ECO:0000313" key="8">
    <source>
        <dbReference type="Proteomes" id="UP000587211"/>
    </source>
</evidence>
<feature type="domain" description="Major facilitator superfamily (MFS) profile" evidence="6">
    <location>
        <begin position="6"/>
        <end position="388"/>
    </location>
</feature>
<feature type="transmembrane region" description="Helical" evidence="5">
    <location>
        <begin position="7"/>
        <end position="31"/>
    </location>
</feature>
<evidence type="ECO:0000259" key="6">
    <source>
        <dbReference type="PROSITE" id="PS50850"/>
    </source>
</evidence>
<feature type="transmembrane region" description="Helical" evidence="5">
    <location>
        <begin position="216"/>
        <end position="237"/>
    </location>
</feature>
<dbReference type="PROSITE" id="PS50850">
    <property type="entry name" value="MFS"/>
    <property type="match status" value="1"/>
</dbReference>
<keyword evidence="2 5" id="KW-0812">Transmembrane</keyword>
<keyword evidence="8" id="KW-1185">Reference proteome</keyword>
<dbReference type="Proteomes" id="UP000587211">
    <property type="component" value="Unassembled WGS sequence"/>
</dbReference>
<dbReference type="PANTHER" id="PTHR23527">
    <property type="entry name" value="BLL3282 PROTEIN"/>
    <property type="match status" value="1"/>
</dbReference>
<comment type="subcellular location">
    <subcellularLocation>
        <location evidence="1">Cell membrane</location>
        <topology evidence="1">Multi-pass membrane protein</topology>
    </subcellularLocation>
</comment>
<dbReference type="SUPFAM" id="SSF103473">
    <property type="entry name" value="MFS general substrate transporter"/>
    <property type="match status" value="1"/>
</dbReference>
<evidence type="ECO:0000256" key="1">
    <source>
        <dbReference type="ARBA" id="ARBA00004651"/>
    </source>
</evidence>
<dbReference type="InterPro" id="IPR011701">
    <property type="entry name" value="MFS"/>
</dbReference>
<dbReference type="Pfam" id="PF07690">
    <property type="entry name" value="MFS_1"/>
    <property type="match status" value="1"/>
</dbReference>
<accession>A0ABX2SNP9</accession>
<feature type="transmembrane region" description="Helical" evidence="5">
    <location>
        <begin position="143"/>
        <end position="160"/>
    </location>
</feature>
<protein>
    <submittedName>
        <fullName evidence="7">MFS family permease</fullName>
    </submittedName>
</protein>
<evidence type="ECO:0000256" key="2">
    <source>
        <dbReference type="ARBA" id="ARBA00022692"/>
    </source>
</evidence>
<evidence type="ECO:0000256" key="4">
    <source>
        <dbReference type="ARBA" id="ARBA00023136"/>
    </source>
</evidence>
<comment type="caution">
    <text evidence="7">The sequence shown here is derived from an EMBL/GenBank/DDBJ whole genome shotgun (WGS) entry which is preliminary data.</text>
</comment>
<name>A0ABX2SNP9_9ACTN</name>
<feature type="transmembrane region" description="Helical" evidence="5">
    <location>
        <begin position="249"/>
        <end position="270"/>
    </location>
</feature>
<feature type="transmembrane region" description="Helical" evidence="5">
    <location>
        <begin position="75"/>
        <end position="95"/>
    </location>
</feature>
<feature type="transmembrane region" description="Helical" evidence="5">
    <location>
        <begin position="282"/>
        <end position="312"/>
    </location>
</feature>
<feature type="transmembrane region" description="Helical" evidence="5">
    <location>
        <begin position="101"/>
        <end position="131"/>
    </location>
</feature>
<dbReference type="PANTHER" id="PTHR23527:SF1">
    <property type="entry name" value="BLL3282 PROTEIN"/>
    <property type="match status" value="1"/>
</dbReference>
<organism evidence="7 8">
    <name type="scientific">Aeromicrobium tamlense</name>
    <dbReference type="NCBI Taxonomy" id="375541"/>
    <lineage>
        <taxon>Bacteria</taxon>
        <taxon>Bacillati</taxon>
        <taxon>Actinomycetota</taxon>
        <taxon>Actinomycetes</taxon>
        <taxon>Propionibacteriales</taxon>
        <taxon>Nocardioidaceae</taxon>
        <taxon>Aeromicrobium</taxon>
    </lineage>
</organism>
<proteinExistence type="predicted"/>
<evidence type="ECO:0000313" key="7">
    <source>
        <dbReference type="EMBL" id="NYI39335.1"/>
    </source>
</evidence>
<dbReference type="EMBL" id="JACBZN010000001">
    <property type="protein sequence ID" value="NYI39335.1"/>
    <property type="molecule type" value="Genomic_DNA"/>
</dbReference>
<feature type="transmembrane region" description="Helical" evidence="5">
    <location>
        <begin position="364"/>
        <end position="385"/>
    </location>
</feature>
<evidence type="ECO:0000256" key="5">
    <source>
        <dbReference type="SAM" id="Phobius"/>
    </source>
</evidence>
<feature type="transmembrane region" description="Helical" evidence="5">
    <location>
        <begin position="43"/>
        <end position="68"/>
    </location>
</feature>
<reference evidence="7 8" key="1">
    <citation type="submission" date="2020-07" db="EMBL/GenBank/DDBJ databases">
        <title>Sequencing the genomes of 1000 actinobacteria strains.</title>
        <authorList>
            <person name="Klenk H.-P."/>
        </authorList>
    </citation>
    <scope>NUCLEOTIDE SEQUENCE [LARGE SCALE GENOMIC DNA]</scope>
    <source>
        <strain evidence="7 8">DSM 19087</strain>
    </source>
</reference>
<feature type="transmembrane region" description="Helical" evidence="5">
    <location>
        <begin position="166"/>
        <end position="188"/>
    </location>
</feature>
<dbReference type="InterPro" id="IPR036259">
    <property type="entry name" value="MFS_trans_sf"/>
</dbReference>